<keyword evidence="3" id="KW-1185">Reference proteome</keyword>
<dbReference type="CDD" id="cd00085">
    <property type="entry name" value="HNHc"/>
    <property type="match status" value="1"/>
</dbReference>
<dbReference type="InterPro" id="IPR003615">
    <property type="entry name" value="HNH_nuc"/>
</dbReference>
<dbReference type="SMART" id="SM00507">
    <property type="entry name" value="HNHc"/>
    <property type="match status" value="1"/>
</dbReference>
<comment type="caution">
    <text evidence="2">The sequence shown here is derived from an EMBL/GenBank/DDBJ whole genome shotgun (WGS) entry which is preliminary data.</text>
</comment>
<dbReference type="InterPro" id="IPR002711">
    <property type="entry name" value="HNH"/>
</dbReference>
<evidence type="ECO:0000313" key="3">
    <source>
        <dbReference type="Proteomes" id="UP001501116"/>
    </source>
</evidence>
<dbReference type="Proteomes" id="UP001501116">
    <property type="component" value="Unassembled WGS sequence"/>
</dbReference>
<dbReference type="Pfam" id="PF01844">
    <property type="entry name" value="HNH"/>
    <property type="match status" value="1"/>
</dbReference>
<organism evidence="2 3">
    <name type="scientific">Amycolatopsis minnesotensis</name>
    <dbReference type="NCBI Taxonomy" id="337894"/>
    <lineage>
        <taxon>Bacteria</taxon>
        <taxon>Bacillati</taxon>
        <taxon>Actinomycetota</taxon>
        <taxon>Actinomycetes</taxon>
        <taxon>Pseudonocardiales</taxon>
        <taxon>Pseudonocardiaceae</taxon>
        <taxon>Amycolatopsis</taxon>
    </lineage>
</organism>
<gene>
    <name evidence="2" type="ORF">GCM10009754_12180</name>
</gene>
<evidence type="ECO:0000313" key="2">
    <source>
        <dbReference type="EMBL" id="GAA1945897.1"/>
    </source>
</evidence>
<evidence type="ECO:0000259" key="1">
    <source>
        <dbReference type="SMART" id="SM00507"/>
    </source>
</evidence>
<dbReference type="EMBL" id="BAAANN010000004">
    <property type="protein sequence ID" value="GAA1945897.1"/>
    <property type="molecule type" value="Genomic_DNA"/>
</dbReference>
<protein>
    <recommendedName>
        <fullName evidence="1">HNH nuclease domain-containing protein</fullName>
    </recommendedName>
</protein>
<dbReference type="Gene3D" id="1.10.30.50">
    <property type="match status" value="1"/>
</dbReference>
<name>A0ABN2Q6X0_9PSEU</name>
<sequence length="89" mass="10059">MGKPVRVKAALKEHARISCEVCGFDFEHTYGDRGARYIECHHAIPLHVSGETTTRLSNLVLLCANCHRMIHRGAKWITPDELRALVGHR</sequence>
<proteinExistence type="predicted"/>
<feature type="domain" description="HNH nuclease" evidence="1">
    <location>
        <begin position="6"/>
        <end position="68"/>
    </location>
</feature>
<accession>A0ABN2Q6X0</accession>
<reference evidence="2 3" key="1">
    <citation type="journal article" date="2019" name="Int. J. Syst. Evol. Microbiol.">
        <title>The Global Catalogue of Microorganisms (GCM) 10K type strain sequencing project: providing services to taxonomists for standard genome sequencing and annotation.</title>
        <authorList>
            <consortium name="The Broad Institute Genomics Platform"/>
            <consortium name="The Broad Institute Genome Sequencing Center for Infectious Disease"/>
            <person name="Wu L."/>
            <person name="Ma J."/>
        </authorList>
    </citation>
    <scope>NUCLEOTIDE SEQUENCE [LARGE SCALE GENOMIC DNA]</scope>
    <source>
        <strain evidence="2 3">JCM 14545</strain>
    </source>
</reference>